<dbReference type="GO" id="GO:0000820">
    <property type="term" value="P:regulation of glutamine family amino acid metabolic process"/>
    <property type="evidence" value="ECO:0007669"/>
    <property type="project" value="UniProtKB-UniRule"/>
</dbReference>
<dbReference type="GO" id="GO:0005829">
    <property type="term" value="C:cytosol"/>
    <property type="evidence" value="ECO:0007669"/>
    <property type="project" value="TreeGrafter"/>
</dbReference>
<dbReference type="Gene3D" id="1.20.120.1510">
    <property type="match status" value="1"/>
</dbReference>
<comment type="catalytic activity">
    <reaction evidence="7">
        <text>[glutamine synthetase]-L-tyrosine + ATP = [glutamine synthetase]-O(4)-(5'-adenylyl)-L-tyrosine + diphosphate</text>
        <dbReference type="Rhea" id="RHEA:18589"/>
        <dbReference type="Rhea" id="RHEA-COMP:10660"/>
        <dbReference type="Rhea" id="RHEA-COMP:10661"/>
        <dbReference type="ChEBI" id="CHEBI:30616"/>
        <dbReference type="ChEBI" id="CHEBI:33019"/>
        <dbReference type="ChEBI" id="CHEBI:46858"/>
        <dbReference type="ChEBI" id="CHEBI:83624"/>
        <dbReference type="EC" id="2.7.7.42"/>
    </reaction>
</comment>
<dbReference type="NCBIfam" id="NF008292">
    <property type="entry name" value="PRK11072.1"/>
    <property type="match status" value="1"/>
</dbReference>
<evidence type="ECO:0000313" key="11">
    <source>
        <dbReference type="Proteomes" id="UP000182703"/>
    </source>
</evidence>
<feature type="domain" description="PII-uridylyltransferase/Glutamine-synthetase adenylyltransferase" evidence="9">
    <location>
        <begin position="841"/>
        <end position="978"/>
    </location>
</feature>
<feature type="domain" description="PII-uridylyltransferase/Glutamine-synthetase adenylyltransferase" evidence="9">
    <location>
        <begin position="324"/>
        <end position="463"/>
    </location>
</feature>
<feature type="region of interest" description="Adenylyl removase" evidence="7">
    <location>
        <begin position="1"/>
        <end position="468"/>
    </location>
</feature>
<comment type="function">
    <text evidence="7">Involved in the regulation of glutamine synthetase GlnA, a key enzyme in the process to assimilate ammonia. When cellular nitrogen levels are high, the C-terminal adenylyl transferase (AT) inactivates GlnA by covalent transfer of an adenylyl group from ATP to specific tyrosine residue of GlnA, thus reducing its activity. Conversely, when nitrogen levels are low, the N-terminal adenylyl removase (AR) activates GlnA by removing the adenylyl group by phosphorolysis, increasing its activity. The regulatory region of GlnE binds the signal transduction protein PII (GlnB) which indicates the nitrogen status of the cell.</text>
</comment>
<comment type="cofactor">
    <cofactor evidence="7">
        <name>Mg(2+)</name>
        <dbReference type="ChEBI" id="CHEBI:18420"/>
    </cofactor>
</comment>
<evidence type="ECO:0000256" key="5">
    <source>
        <dbReference type="ARBA" id="ARBA00022842"/>
    </source>
</evidence>
<feature type="region of interest" description="Adenylyl transferase" evidence="7">
    <location>
        <begin position="470"/>
        <end position="991"/>
    </location>
</feature>
<keyword evidence="1 7" id="KW-0808">Transferase</keyword>
<dbReference type="SUPFAM" id="SSF81593">
    <property type="entry name" value="Nucleotidyltransferase substrate binding subunit/domain"/>
    <property type="match status" value="2"/>
</dbReference>
<dbReference type="Gene3D" id="3.30.460.10">
    <property type="entry name" value="Beta Polymerase, domain 2"/>
    <property type="match status" value="2"/>
</dbReference>
<keyword evidence="4 7" id="KW-0067">ATP-binding</keyword>
<dbReference type="InterPro" id="IPR013546">
    <property type="entry name" value="PII_UdlTrfase/GS_AdlTrfase"/>
</dbReference>
<dbReference type="EMBL" id="CP018095">
    <property type="protein sequence ID" value="APF37054.1"/>
    <property type="molecule type" value="Genomic_DNA"/>
</dbReference>
<accession>A0AAC9NY09</accession>
<evidence type="ECO:0000256" key="3">
    <source>
        <dbReference type="ARBA" id="ARBA00022741"/>
    </source>
</evidence>
<evidence type="ECO:0000259" key="9">
    <source>
        <dbReference type="Pfam" id="PF08335"/>
    </source>
</evidence>
<dbReference type="RefSeq" id="WP_071923572.1">
    <property type="nucleotide sequence ID" value="NZ_CP018095.1"/>
</dbReference>
<evidence type="ECO:0000256" key="6">
    <source>
        <dbReference type="ARBA" id="ARBA00023268"/>
    </source>
</evidence>
<keyword evidence="5 7" id="KW-0460">Magnesium</keyword>
<sequence length="991" mass="107838">MGKKQNVTGQEATPLAAMARCLPAPPGKPAVARIAADLLDGDATSAALGRLLDAHPQLASLTAAFADYSPFLWRLATTKPERFLALIEGPPDAIRARILADVQRAGEEAEEVADIMRRLRRLRAEFALFVALCDCGGLWRLPEVTRALSDFADACVAAAVAFLLREARQAGRLTAADGEGPGFVVLALGKHGARELNYSSDIDLVVFFDPEAPLREGLEPAPFFVRLTQGLVKILQERTGDGYVFRVDLRLRPDPGSTAVAVSLPAAFSYYESVGQNWERAAFIKARPVAGDIALGERFLADLRPFVWRKYFDFATIADIHAMKRQIHAVRGHEAIAVAGHDIKLGRGGIREIEFFVQTQQLVFGGRRPSLRGRRTLEVLDALVEEKWITPQARDDMAAAYIFLRTVEHRLQMVADEQTQRLPDDAEALACVARFCGFATVEAFGEALTAHARKVQGHYAMLFEEGPELAAEAGSLVFTGTSDDPETLETLRRLGFSDPPRVAETVRGWHFGRRSAVTSARAREVLTELTPALLTALGQTAAPDAALAALDEAFGRMPAAVELLSMLRSNERLLRLFADLLGGAPRLAEVVSASPHVLDAVIDPTFLDPTSDEAAIEARLRGLLGKPASYEDFLDRLREAVRQENFLVGARFLSDILSPPRAGEAFAAVAQAAVRLSLEAAQAAFEEEHGKVPGGRAVVVGLGRLGAREMTAASDLDLVVIYDFDAERRESDGRRPLDAVVYYSRLTQRLVSALTVPTRRGRLYEVDMRLRPSGRKGPVATQFDGFLAYQKNEAETWEHMALTRARVIAGDASLAADVEEAITAVLSEARDREKLATDIREMRALIAEEKGEDDPGDLKLAAGGLVDIEFIAQFLMLAHAATEPALIVPGSAHVLARAAEKGFIAPDHADVLRPAYDLLSSVFHWQRLTVEGRFDPKAVAPAIQKRIATAVGLPDQKVLARTLDDTRRQVRATFNELLGAGGKAKSRKAKG</sequence>
<evidence type="ECO:0000259" key="8">
    <source>
        <dbReference type="Pfam" id="PF03710"/>
    </source>
</evidence>
<dbReference type="AlphaFoldDB" id="A0AAC9NY09"/>
<dbReference type="GO" id="GO:0005524">
    <property type="term" value="F:ATP binding"/>
    <property type="evidence" value="ECO:0007669"/>
    <property type="project" value="UniProtKB-UniRule"/>
</dbReference>
<keyword evidence="11" id="KW-1185">Reference proteome</keyword>
<dbReference type="NCBIfam" id="NF010706">
    <property type="entry name" value="PRK14108.1"/>
    <property type="match status" value="1"/>
</dbReference>
<dbReference type="EC" id="2.7.7.42" evidence="7"/>
<comment type="catalytic activity">
    <reaction evidence="7">
        <text>[glutamine synthetase]-O(4)-(5'-adenylyl)-L-tyrosine + phosphate = [glutamine synthetase]-L-tyrosine + ADP</text>
        <dbReference type="Rhea" id="RHEA:43716"/>
        <dbReference type="Rhea" id="RHEA-COMP:10660"/>
        <dbReference type="Rhea" id="RHEA-COMP:10661"/>
        <dbReference type="ChEBI" id="CHEBI:43474"/>
        <dbReference type="ChEBI" id="CHEBI:46858"/>
        <dbReference type="ChEBI" id="CHEBI:83624"/>
        <dbReference type="ChEBI" id="CHEBI:456216"/>
        <dbReference type="EC" id="2.7.7.89"/>
    </reaction>
</comment>
<protein>
    <recommendedName>
        <fullName evidence="7">Bifunctional glutamine synthetase adenylyltransferase/adenylyl-removing enzyme</fullName>
    </recommendedName>
    <alternativeName>
        <fullName evidence="7">ATP:glutamine synthetase adenylyltransferase</fullName>
    </alternativeName>
    <alternativeName>
        <fullName evidence="7">ATase</fullName>
    </alternativeName>
    <domain>
        <recommendedName>
            <fullName evidence="7">Glutamine synthetase adenylyl-L-tyrosine phosphorylase</fullName>
            <ecNumber evidence="7">2.7.7.89</ecNumber>
        </recommendedName>
        <alternativeName>
            <fullName evidence="7">Adenylyl removase</fullName>
            <shortName evidence="7">AR</shortName>
            <shortName evidence="7">AT-N</shortName>
        </alternativeName>
    </domain>
    <domain>
        <recommendedName>
            <fullName evidence="7">Glutamine synthetase adenylyl transferase</fullName>
            <ecNumber evidence="7">2.7.7.42</ecNumber>
        </recommendedName>
        <alternativeName>
            <fullName evidence="7">Adenylyl transferase</fullName>
            <shortName evidence="7">AT</shortName>
            <shortName evidence="7">AT-C</shortName>
        </alternativeName>
    </domain>
</protein>
<dbReference type="GO" id="GO:0008882">
    <property type="term" value="F:[glutamate-ammonia-ligase] adenylyltransferase activity"/>
    <property type="evidence" value="ECO:0007669"/>
    <property type="project" value="UniProtKB-UniRule"/>
</dbReference>
<dbReference type="InterPro" id="IPR005190">
    <property type="entry name" value="GlnE_rpt_dom"/>
</dbReference>
<dbReference type="GO" id="GO:0000287">
    <property type="term" value="F:magnesium ion binding"/>
    <property type="evidence" value="ECO:0007669"/>
    <property type="project" value="UniProtKB-UniRule"/>
</dbReference>
<gene>
    <name evidence="7" type="primary">glnE</name>
    <name evidence="10" type="ORF">BOQ54_06680</name>
</gene>
<dbReference type="GO" id="GO:0047388">
    <property type="term" value="F:[glutamine synthetase]-adenylyl-L-tyrosine phosphorylase activity"/>
    <property type="evidence" value="ECO:0007669"/>
    <property type="project" value="UniProtKB-EC"/>
</dbReference>
<evidence type="ECO:0000256" key="4">
    <source>
        <dbReference type="ARBA" id="ARBA00022840"/>
    </source>
</evidence>
<feature type="domain" description="Glutamate-ammonia ligase adenylyltransferase repeated" evidence="8">
    <location>
        <begin position="69"/>
        <end position="301"/>
    </location>
</feature>
<dbReference type="Gene3D" id="1.20.120.330">
    <property type="entry name" value="Nucleotidyltransferases domain 2"/>
    <property type="match status" value="2"/>
</dbReference>
<dbReference type="EC" id="2.7.7.89" evidence="7"/>
<keyword evidence="6 7" id="KW-0511">Multifunctional enzyme</keyword>
<dbReference type="InterPro" id="IPR023057">
    <property type="entry name" value="GlnE"/>
</dbReference>
<keyword evidence="3 7" id="KW-0547">Nucleotide-binding</keyword>
<evidence type="ECO:0000256" key="7">
    <source>
        <dbReference type="HAMAP-Rule" id="MF_00802"/>
    </source>
</evidence>
<dbReference type="KEGG" id="cdq:BOQ54_06680"/>
<dbReference type="PANTHER" id="PTHR30621:SF0">
    <property type="entry name" value="BIFUNCTIONAL GLUTAMINE SYNTHETASE ADENYLYLTRANSFERASE_ADENYLYL-REMOVING ENZYME"/>
    <property type="match status" value="1"/>
</dbReference>
<reference evidence="10 11" key="1">
    <citation type="submission" date="2016-11" db="EMBL/GenBank/DDBJ databases">
        <title>Complete genome sequence of the aerobically denitrifying bacterium Chelatococcus daeguensis TAD1.</title>
        <authorList>
            <person name="Yang Y."/>
            <person name="Huang S."/>
            <person name="Lin E."/>
        </authorList>
    </citation>
    <scope>NUCLEOTIDE SEQUENCE [LARGE SCALE GENOMIC DNA]</scope>
    <source>
        <strain evidence="10 11">TAD1</strain>
    </source>
</reference>
<feature type="domain" description="Glutamate-ammonia ligase adenylyltransferase repeated" evidence="8">
    <location>
        <begin position="577"/>
        <end position="820"/>
    </location>
</feature>
<evidence type="ECO:0000256" key="1">
    <source>
        <dbReference type="ARBA" id="ARBA00022679"/>
    </source>
</evidence>
<keyword evidence="2 7" id="KW-0548">Nucleotidyltransferase</keyword>
<evidence type="ECO:0000313" key="10">
    <source>
        <dbReference type="EMBL" id="APF37054.1"/>
    </source>
</evidence>
<dbReference type="HAMAP" id="MF_00802">
    <property type="entry name" value="GlnE"/>
    <property type="match status" value="1"/>
</dbReference>
<dbReference type="Pfam" id="PF08335">
    <property type="entry name" value="GlnD_UR_UTase"/>
    <property type="match status" value="2"/>
</dbReference>
<dbReference type="CDD" id="cd05401">
    <property type="entry name" value="NT_GlnE_GlnD_like"/>
    <property type="match status" value="2"/>
</dbReference>
<organism evidence="10 11">
    <name type="scientific">Chelatococcus daeguensis</name>
    <dbReference type="NCBI Taxonomy" id="444444"/>
    <lineage>
        <taxon>Bacteria</taxon>
        <taxon>Pseudomonadati</taxon>
        <taxon>Pseudomonadota</taxon>
        <taxon>Alphaproteobacteria</taxon>
        <taxon>Hyphomicrobiales</taxon>
        <taxon>Chelatococcaceae</taxon>
        <taxon>Chelatococcus</taxon>
    </lineage>
</organism>
<name>A0AAC9NY09_9HYPH</name>
<dbReference type="Pfam" id="PF03710">
    <property type="entry name" value="GlnE"/>
    <property type="match status" value="2"/>
</dbReference>
<evidence type="ECO:0000256" key="2">
    <source>
        <dbReference type="ARBA" id="ARBA00022695"/>
    </source>
</evidence>
<dbReference type="InterPro" id="IPR043519">
    <property type="entry name" value="NT_sf"/>
</dbReference>
<dbReference type="PANTHER" id="PTHR30621">
    <property type="entry name" value="GLUTAMINE SYNTHETASE ADENYLYLTRANSFERASE"/>
    <property type="match status" value="1"/>
</dbReference>
<comment type="similarity">
    <text evidence="7">Belongs to the GlnE family.</text>
</comment>
<proteinExistence type="inferred from homology"/>
<dbReference type="Proteomes" id="UP000182703">
    <property type="component" value="Chromosome"/>
</dbReference>
<dbReference type="SUPFAM" id="SSF81301">
    <property type="entry name" value="Nucleotidyltransferase"/>
    <property type="match status" value="2"/>
</dbReference>